<feature type="compositionally biased region" description="Polar residues" evidence="1">
    <location>
        <begin position="39"/>
        <end position="51"/>
    </location>
</feature>
<dbReference type="EMBL" id="GCKF01047128">
    <property type="protein sequence ID" value="JAG93341.1"/>
    <property type="molecule type" value="Transcribed_RNA"/>
</dbReference>
<feature type="domain" description="LysM" evidence="2">
    <location>
        <begin position="1069"/>
        <end position="1117"/>
    </location>
</feature>
<evidence type="ECO:0008006" key="5">
    <source>
        <dbReference type="Google" id="ProtNLM"/>
    </source>
</evidence>
<feature type="region of interest" description="Disordered" evidence="1">
    <location>
        <begin position="977"/>
        <end position="1006"/>
    </location>
</feature>
<feature type="region of interest" description="Disordered" evidence="1">
    <location>
        <begin position="1018"/>
        <end position="1039"/>
    </location>
</feature>
<evidence type="ECO:0000259" key="2">
    <source>
        <dbReference type="PROSITE" id="PS51782"/>
    </source>
</evidence>
<dbReference type="PANTHER" id="PTHR33414:SF1">
    <property type="entry name" value="PROTEIN PLASTID MOVEMENT IMPAIRED 1-RELATED 1"/>
    <property type="match status" value="1"/>
</dbReference>
<name>A0A0D6QSF6_ARACU</name>
<feature type="compositionally biased region" description="Low complexity" evidence="1">
    <location>
        <begin position="271"/>
        <end position="283"/>
    </location>
</feature>
<dbReference type="InterPro" id="IPR018392">
    <property type="entry name" value="LysM"/>
</dbReference>
<dbReference type="PANTHER" id="PTHR33414">
    <property type="entry name" value="PROTEIN PLASTID MOVEMENT IMPAIRED 1-RELATED 1"/>
    <property type="match status" value="1"/>
</dbReference>
<dbReference type="Pfam" id="PF01476">
    <property type="entry name" value="LysM"/>
    <property type="match status" value="1"/>
</dbReference>
<sequence length="1118" mass="120914">MVRSMQPTGNSRGADSPAAGQLLQELQALSQALYRTGSVQAQSLHRQQTGKTALPASGVNERLTSFPGSKKPAAKPRAKEGGGGAKDAGEKKGSSLWDWKPLRALAHIGRQRLACEFSLRVHSVEGIAANLNGVNLVTHWRRRDGGVKTRPARLYHGVAEFGETLYHKCSVYGGSGNQGMRYESKFFELSVSALGLEERELCRHKVDLSRMLPETLGGADLSAEERSGSWTTNFKLTAKEARGGVLVVTLGYKILDREVGETSSAKISRTNARNPGNPRNPNALDRKLVKPTSGVDAVKKSAGPMGGSLHSLKHGRAAPRAAADLDLDIIERMSNLSLDDASGVDSEQVEVNNVASLFDFKPRLKYFSQGEGGFPGDDAERKGAEEEEDNAEFSVIEKGVEIDNVHLEQREGDRDGSNVEGEDLRVSGIKMEEASMAAEERGGVLETGTNDSFLEQTVGSKEEETCSLDDVADSVAGEFLSMLEQDRSPVPLSSDSDPESPRARLLKQFEREAGGDLALGLGIAKQVEEGPSQSCGLERHDTGGYRPGWESDEDDLELASIVQAAENELQKAAQTIRSKTRAKMLEDAETEALMQEWGMNERAFQNSPPQSSAGFGSPISFPFEGPAELPDLAEGFGPLVRTKDGGMLRSMNQLLFCNAKNRGSLIMQVSNPVVVPAELGSNVMDILSNLASFGIEKLTVEAKKIMPLEDITGKTIQQVALDPLPSIEGSKNGQPTLQAPEAEKGSHFELVQLADSRRMDVIEYGSGTQLGASKSKFSRRANTYAEYVSLEDLAPQALEKIEALSIEGLKIQSDMADQDAPSTVNALSFGEVAAFEGLGAKKKNSLGLEGTACLQLLDTKERCNDSSGGILGMAITLDEWMKLDAGIVDEEETSERTSKILAAHHAVCSDLVVEETVKGGKGDKSRRKHSSKRWGFMGNTLTIALLVQLRDPLRNYEPVGPPMIALVQAERIVVPPRPKMGKHVSEKGNSEEVEESQPEGQKKEELSQFKITEVHVAGLKPQEENKKTGWGNSKQQQSGSRWLIASGMGKTAKPALLKSKQGAKTMPPSKVKVKPGDTLWSISARVTGDGGRWKEVAALNPHIRNPDVIFPNQTIKLR</sequence>
<feature type="compositionally biased region" description="Polar residues" evidence="1">
    <location>
        <begin position="1030"/>
        <end position="1039"/>
    </location>
</feature>
<dbReference type="InterPro" id="IPR048972">
    <property type="entry name" value="PMI1_PMIR1-2_C"/>
</dbReference>
<evidence type="ECO:0000313" key="4">
    <source>
        <dbReference type="EMBL" id="JAG93341.1"/>
    </source>
</evidence>
<dbReference type="SMART" id="SM00257">
    <property type="entry name" value="LysM"/>
    <property type="match status" value="1"/>
</dbReference>
<dbReference type="InterPro" id="IPR039614">
    <property type="entry name" value="PMI1-like"/>
</dbReference>
<reference evidence="4" key="1">
    <citation type="submission" date="2015-03" db="EMBL/GenBank/DDBJ databases">
        <title>A transcriptome of Araucaria cunninghamii, an australian fine timber species.</title>
        <authorList>
            <person name="Jing Yi C.J.Y."/>
            <person name="Yin San L.Y.S."/>
            <person name="Abdul Karim S.S."/>
            <person name="Wan Azmi N.N."/>
            <person name="Hercus R.R."/>
            <person name="Croft L.L."/>
        </authorList>
    </citation>
    <scope>NUCLEOTIDE SEQUENCE</scope>
    <source>
        <strain evidence="4">MI0301</strain>
        <tissue evidence="4">Leaf</tissue>
    </source>
</reference>
<dbReference type="PROSITE" id="PS51782">
    <property type="entry name" value="LYSM"/>
    <property type="match status" value="1"/>
</dbReference>
<dbReference type="CDD" id="cd00118">
    <property type="entry name" value="LysM"/>
    <property type="match status" value="1"/>
</dbReference>
<organism evidence="4">
    <name type="scientific">Araucaria cunninghamii</name>
    <name type="common">Hoop pine</name>
    <name type="synonym">Moreton Bay pine</name>
    <dbReference type="NCBI Taxonomy" id="56994"/>
    <lineage>
        <taxon>Eukaryota</taxon>
        <taxon>Viridiplantae</taxon>
        <taxon>Streptophyta</taxon>
        <taxon>Embryophyta</taxon>
        <taxon>Tracheophyta</taxon>
        <taxon>Spermatophyta</taxon>
        <taxon>Pinopsida</taxon>
        <taxon>Pinidae</taxon>
        <taxon>Conifers II</taxon>
        <taxon>Araucariales</taxon>
        <taxon>Araucariaceae</taxon>
        <taxon>Araucaria</taxon>
    </lineage>
</organism>
<dbReference type="Pfam" id="PF21745">
    <property type="entry name" value="PMI1_PMIR1-2_C"/>
    <property type="match status" value="1"/>
</dbReference>
<dbReference type="AlphaFoldDB" id="A0A0D6QSF6"/>
<proteinExistence type="predicted"/>
<feature type="region of interest" description="Disordered" evidence="1">
    <location>
        <begin position="369"/>
        <end position="389"/>
    </location>
</feature>
<evidence type="ECO:0000259" key="3">
    <source>
        <dbReference type="PROSITE" id="PS51840"/>
    </source>
</evidence>
<dbReference type="SUPFAM" id="SSF54106">
    <property type="entry name" value="LysM domain"/>
    <property type="match status" value="1"/>
</dbReference>
<feature type="region of interest" description="Disordered" evidence="1">
    <location>
        <begin position="39"/>
        <end position="93"/>
    </location>
</feature>
<dbReference type="Pfam" id="PF10358">
    <property type="entry name" value="NT-C2"/>
    <property type="match status" value="1"/>
</dbReference>
<protein>
    <recommendedName>
        <fullName evidence="5">LysM domain-containing protein</fullName>
    </recommendedName>
</protein>
<dbReference type="PROSITE" id="PS51840">
    <property type="entry name" value="C2_NT"/>
    <property type="match status" value="1"/>
</dbReference>
<feature type="domain" description="C2 NT-type" evidence="3">
    <location>
        <begin position="105"/>
        <end position="254"/>
    </location>
</feature>
<feature type="region of interest" description="Disordered" evidence="1">
    <location>
        <begin position="263"/>
        <end position="317"/>
    </location>
</feature>
<dbReference type="Gene3D" id="3.10.350.10">
    <property type="entry name" value="LysM domain"/>
    <property type="match status" value="1"/>
</dbReference>
<dbReference type="InterPro" id="IPR019448">
    <property type="entry name" value="NT-C2"/>
</dbReference>
<evidence type="ECO:0000256" key="1">
    <source>
        <dbReference type="SAM" id="MobiDB-lite"/>
    </source>
</evidence>
<accession>A0A0D6QSF6</accession>
<dbReference type="InterPro" id="IPR036779">
    <property type="entry name" value="LysM_dom_sf"/>
</dbReference>